<reference evidence="1 2" key="1">
    <citation type="submission" date="2019-02" db="EMBL/GenBank/DDBJ databases">
        <title>Pedobacter sp. RP-3-11 sp. nov., isolated from Arctic soil.</title>
        <authorList>
            <person name="Dahal R.H."/>
        </authorList>
    </citation>
    <scope>NUCLEOTIDE SEQUENCE [LARGE SCALE GENOMIC DNA]</scope>
    <source>
        <strain evidence="1 2">RP-3-11</strain>
    </source>
</reference>
<sequence>MQYETYYLEPLILECLSKTTISTGYVRTRIEELRANQFDVRMRFLSHVFAARSKAGLGRYLSIHQTILTGMMDDLSIKLAGEKEVKTLQPLRITLLEHIHEHCASLLAFLLITFPNFIDSSANYPERVNRDWKMTLIKRISAIEDRSVTNEVLKGLCGLAEGLLTNEQLKISPRTGRKWVNLLDDIENIHQPAAISYEEIACLLISHEFNSTAVHNLLCRHLELQLQLSTDPSQLHGLLRYLEKIFKQASLNREKRFFENRPKLSSSLLEYIRAEIRLIELLKDPVFQEMGKDPFLGSFTVSLSVKQLAFFVFLQVETGILLTRTAKQVHQYFASRFSTLEGGSISEKSFKNAYYSHSPEDILKVIDKLSQMLVIAEESY</sequence>
<evidence type="ECO:0000313" key="1">
    <source>
        <dbReference type="EMBL" id="TCD07678.1"/>
    </source>
</evidence>
<dbReference type="OrthoDB" id="751634at2"/>
<accession>A0A4R0P2N0</accession>
<dbReference type="EMBL" id="SJSN01000010">
    <property type="protein sequence ID" value="TCD07678.1"/>
    <property type="molecule type" value="Genomic_DNA"/>
</dbReference>
<keyword evidence="2" id="KW-1185">Reference proteome</keyword>
<dbReference type="RefSeq" id="WP_131559904.1">
    <property type="nucleotide sequence ID" value="NZ_SJSN01000010.1"/>
</dbReference>
<protein>
    <submittedName>
        <fullName evidence="1">Uncharacterized protein</fullName>
    </submittedName>
</protein>
<proteinExistence type="predicted"/>
<evidence type="ECO:0000313" key="2">
    <source>
        <dbReference type="Proteomes" id="UP000291485"/>
    </source>
</evidence>
<dbReference type="Proteomes" id="UP000291485">
    <property type="component" value="Unassembled WGS sequence"/>
</dbReference>
<gene>
    <name evidence="1" type="ORF">EZ449_14175</name>
</gene>
<organism evidence="1 2">
    <name type="scientific">Pedobacter frigidisoli</name>
    <dbReference type="NCBI Taxonomy" id="2530455"/>
    <lineage>
        <taxon>Bacteria</taxon>
        <taxon>Pseudomonadati</taxon>
        <taxon>Bacteroidota</taxon>
        <taxon>Sphingobacteriia</taxon>
        <taxon>Sphingobacteriales</taxon>
        <taxon>Sphingobacteriaceae</taxon>
        <taxon>Pedobacter</taxon>
    </lineage>
</organism>
<name>A0A4R0P2N0_9SPHI</name>
<dbReference type="AlphaFoldDB" id="A0A4R0P2N0"/>
<comment type="caution">
    <text evidence="1">The sequence shown here is derived from an EMBL/GenBank/DDBJ whole genome shotgun (WGS) entry which is preliminary data.</text>
</comment>